<dbReference type="GO" id="GO:0005743">
    <property type="term" value="C:mitochondrial inner membrane"/>
    <property type="evidence" value="ECO:0007669"/>
    <property type="project" value="UniProtKB-SubCell"/>
</dbReference>
<dbReference type="PANTHER" id="PTHR13337:SF2">
    <property type="entry name" value="SUCCINATE DEHYDROGENASE [UBIQUINONE] CYTOCHROME B SMALL SUBUNIT, MITOCHONDRIAL"/>
    <property type="match status" value="1"/>
</dbReference>
<dbReference type="OrthoDB" id="18577at2759"/>
<dbReference type="GO" id="GO:0020037">
    <property type="term" value="F:heme binding"/>
    <property type="evidence" value="ECO:0007669"/>
    <property type="project" value="TreeGrafter"/>
</dbReference>
<protein>
    <recommendedName>
        <fullName evidence="12">Succinate dehydrogenase [ubiquinone] cytochrome b small subunit</fullName>
    </recommendedName>
</protein>
<evidence type="ECO:0000313" key="13">
    <source>
        <dbReference type="EMBL" id="KNC95883.1"/>
    </source>
</evidence>
<keyword evidence="3" id="KW-0813">Transport</keyword>
<comment type="similarity">
    <text evidence="2 12">Belongs to the CybS family.</text>
</comment>
<dbReference type="EMBL" id="KQ257474">
    <property type="protein sequence ID" value="KNC95883.1"/>
    <property type="molecule type" value="Genomic_DNA"/>
</dbReference>
<dbReference type="GO" id="GO:0046872">
    <property type="term" value="F:metal ion binding"/>
    <property type="evidence" value="ECO:0007669"/>
    <property type="project" value="UniProtKB-KW"/>
</dbReference>
<dbReference type="CDD" id="cd03496">
    <property type="entry name" value="SQR_TypeC_CybS"/>
    <property type="match status" value="1"/>
</dbReference>
<evidence type="ECO:0000256" key="7">
    <source>
        <dbReference type="ARBA" id="ARBA00022989"/>
    </source>
</evidence>
<comment type="subcellular location">
    <subcellularLocation>
        <location evidence="1 12">Mitochondrion inner membrane</location>
        <topology evidence="1 12">Multi-pass membrane protein</topology>
    </subcellularLocation>
</comment>
<dbReference type="RefSeq" id="XP_016603923.1">
    <property type="nucleotide sequence ID" value="XM_016756901.1"/>
</dbReference>
<reference evidence="13 14" key="1">
    <citation type="submission" date="2009-08" db="EMBL/GenBank/DDBJ databases">
        <title>The Genome Sequence of Spizellomyces punctatus strain DAOM BR117.</title>
        <authorList>
            <consortium name="The Broad Institute Genome Sequencing Platform"/>
            <person name="Russ C."/>
            <person name="Cuomo C."/>
            <person name="Shea T."/>
            <person name="Young S.K."/>
            <person name="Zeng Q."/>
            <person name="Koehrsen M."/>
            <person name="Haas B."/>
            <person name="Borodovsky M."/>
            <person name="Guigo R."/>
            <person name="Alvarado L."/>
            <person name="Berlin A."/>
            <person name="Bochicchio J."/>
            <person name="Borenstein D."/>
            <person name="Chapman S."/>
            <person name="Chen Z."/>
            <person name="Engels R."/>
            <person name="Freedman E."/>
            <person name="Gellesch M."/>
            <person name="Goldberg J."/>
            <person name="Griggs A."/>
            <person name="Gujja S."/>
            <person name="Heiman D."/>
            <person name="Hepburn T."/>
            <person name="Howarth C."/>
            <person name="Jen D."/>
            <person name="Larson L."/>
            <person name="Lewis B."/>
            <person name="Mehta T."/>
            <person name="Park D."/>
            <person name="Pearson M."/>
            <person name="Roberts A."/>
            <person name="Saif S."/>
            <person name="Shenoy N."/>
            <person name="Sisk P."/>
            <person name="Stolte C."/>
            <person name="Sykes S."/>
            <person name="Thomson T."/>
            <person name="Walk T."/>
            <person name="White J."/>
            <person name="Yandava C."/>
            <person name="Burger G."/>
            <person name="Gray M.W."/>
            <person name="Holland P.W.H."/>
            <person name="King N."/>
            <person name="Lang F.B.F."/>
            <person name="Roger A.J."/>
            <person name="Ruiz-Trillo I."/>
            <person name="Lander E."/>
            <person name="Nusbaum C."/>
        </authorList>
    </citation>
    <scope>NUCLEOTIDE SEQUENCE [LARGE SCALE GENOMIC DNA]</scope>
    <source>
        <strain evidence="13 14">DAOM BR117</strain>
    </source>
</reference>
<keyword evidence="5 12" id="KW-0999">Mitochondrion inner membrane</keyword>
<name>A0A0L0H575_SPIPD</name>
<keyword evidence="8 12" id="KW-0496">Mitochondrion</keyword>
<dbReference type="InterPro" id="IPR034804">
    <property type="entry name" value="SQR/QFR_C/D"/>
</dbReference>
<keyword evidence="11" id="KW-0408">Iron</keyword>
<dbReference type="VEuPathDB" id="FungiDB:SPPG_08746"/>
<keyword evidence="6 12" id="KW-0809">Transit peptide</keyword>
<dbReference type="Proteomes" id="UP000053201">
    <property type="component" value="Unassembled WGS sequence"/>
</dbReference>
<gene>
    <name evidence="13" type="ORF">SPPG_08746</name>
</gene>
<evidence type="ECO:0000256" key="9">
    <source>
        <dbReference type="ARBA" id="ARBA00023136"/>
    </source>
</evidence>
<proteinExistence type="inferred from homology"/>
<evidence type="ECO:0000256" key="10">
    <source>
        <dbReference type="PIRSR" id="PIRSR607992-1"/>
    </source>
</evidence>
<dbReference type="EMBL" id="KQ257474">
    <property type="protein sequence ID" value="KNC95882.1"/>
    <property type="molecule type" value="Genomic_DNA"/>
</dbReference>
<feature type="binding site" description="axial binding residue" evidence="11">
    <location>
        <position position="116"/>
    </location>
    <ligand>
        <name>heme b</name>
        <dbReference type="ChEBI" id="CHEBI:60344"/>
        <note>ligand shared with SDHC</note>
    </ligand>
    <ligandPart>
        <name>Fe</name>
        <dbReference type="ChEBI" id="CHEBI:18248"/>
    </ligandPart>
</feature>
<dbReference type="STRING" id="645134.A0A0L0H575"/>
<dbReference type="GO" id="GO:0006099">
    <property type="term" value="P:tricarboxylic acid cycle"/>
    <property type="evidence" value="ECO:0007669"/>
    <property type="project" value="TreeGrafter"/>
</dbReference>
<evidence type="ECO:0000256" key="11">
    <source>
        <dbReference type="PIRSR" id="PIRSR607992-2"/>
    </source>
</evidence>
<keyword evidence="11" id="KW-0479">Metal-binding</keyword>
<evidence type="ECO:0000256" key="8">
    <source>
        <dbReference type="ARBA" id="ARBA00023128"/>
    </source>
</evidence>
<evidence type="ECO:0000256" key="1">
    <source>
        <dbReference type="ARBA" id="ARBA00004448"/>
    </source>
</evidence>
<evidence type="ECO:0000256" key="4">
    <source>
        <dbReference type="ARBA" id="ARBA00022692"/>
    </source>
</evidence>
<dbReference type="OMA" id="AGWESCI"/>
<keyword evidence="4" id="KW-0812">Transmembrane</keyword>
<organism evidence="13 14">
    <name type="scientific">Spizellomyces punctatus (strain DAOM BR117)</name>
    <dbReference type="NCBI Taxonomy" id="645134"/>
    <lineage>
        <taxon>Eukaryota</taxon>
        <taxon>Fungi</taxon>
        <taxon>Fungi incertae sedis</taxon>
        <taxon>Chytridiomycota</taxon>
        <taxon>Chytridiomycota incertae sedis</taxon>
        <taxon>Chytridiomycetes</taxon>
        <taxon>Spizellomycetales</taxon>
        <taxon>Spizellomycetaceae</taxon>
        <taxon>Spizellomyces</taxon>
    </lineage>
</organism>
<dbReference type="Pfam" id="PF05328">
    <property type="entry name" value="CybS"/>
    <property type="match status" value="1"/>
</dbReference>
<dbReference type="RefSeq" id="XP_016603922.1">
    <property type="nucleotide sequence ID" value="XM_016756900.1"/>
</dbReference>
<dbReference type="Gene3D" id="1.20.1300.10">
    <property type="entry name" value="Fumarate reductase/succinate dehydrogenase, transmembrane subunit"/>
    <property type="match status" value="1"/>
</dbReference>
<evidence type="ECO:0000256" key="2">
    <source>
        <dbReference type="ARBA" id="ARBA00007294"/>
    </source>
</evidence>
<accession>A0A0L0H575</accession>
<dbReference type="FunCoup" id="A0A0L0H575">
    <property type="interactions" value="170"/>
</dbReference>
<keyword evidence="9 12" id="KW-0472">Membrane</keyword>
<keyword evidence="14" id="KW-1185">Reference proteome</keyword>
<dbReference type="AlphaFoldDB" id="A0A0L0H575"/>
<keyword evidence="7" id="KW-1133">Transmembrane helix</keyword>
<feature type="binding site" evidence="10">
    <location>
        <position position="128"/>
    </location>
    <ligand>
        <name>a ubiquinone</name>
        <dbReference type="ChEBI" id="CHEBI:16389"/>
        <note>ligand shared with IP/SDHB</note>
    </ligand>
</feature>
<dbReference type="PANTHER" id="PTHR13337">
    <property type="entry name" value="SUCCINATE DEHYDROGENASE"/>
    <property type="match status" value="1"/>
</dbReference>
<sequence>MLTSRVICSAARVSSVVRPSALTIRANPVATFRSARPDLFQNTQADKRDAVVGAAAPENPGTTTQSGEHKSKLHGSYHWDFERALSIALVPLMTAPFIIGSHPYVDLGLGVVIPLHTHIGFDAVIEDYLPVRRNPIIHRVMKYSLYTATGLCLYGCYQFNTNDIGITEFVKRLWTGKQ</sequence>
<evidence type="ECO:0000313" key="14">
    <source>
        <dbReference type="Proteomes" id="UP000053201"/>
    </source>
</evidence>
<evidence type="ECO:0000256" key="12">
    <source>
        <dbReference type="RuleBase" id="RU364031"/>
    </source>
</evidence>
<evidence type="ECO:0000256" key="3">
    <source>
        <dbReference type="ARBA" id="ARBA00022448"/>
    </source>
</evidence>
<dbReference type="GeneID" id="27691888"/>
<dbReference type="InterPro" id="IPR007992">
    <property type="entry name" value="CybS"/>
</dbReference>
<dbReference type="eggNOG" id="KOG4097">
    <property type="taxonomic scope" value="Eukaryota"/>
</dbReference>
<evidence type="ECO:0000256" key="5">
    <source>
        <dbReference type="ARBA" id="ARBA00022792"/>
    </source>
</evidence>
<evidence type="ECO:0000256" key="6">
    <source>
        <dbReference type="ARBA" id="ARBA00022946"/>
    </source>
</evidence>
<dbReference type="GO" id="GO:0006121">
    <property type="term" value="P:mitochondrial electron transport, succinate to ubiquinone"/>
    <property type="evidence" value="ECO:0007669"/>
    <property type="project" value="TreeGrafter"/>
</dbReference>
<dbReference type="GO" id="GO:0048039">
    <property type="term" value="F:ubiquinone binding"/>
    <property type="evidence" value="ECO:0007669"/>
    <property type="project" value="TreeGrafter"/>
</dbReference>